<evidence type="ECO:0000259" key="9">
    <source>
        <dbReference type="Pfam" id="PF04509"/>
    </source>
</evidence>
<keyword evidence="11" id="KW-1185">Reference proteome</keyword>
<comment type="subcellular location">
    <subcellularLocation>
        <location evidence="1">Cell membrane</location>
        <topology evidence="1">Peripheral membrane protein</topology>
        <orientation evidence="1">Cytoplasmic side</orientation>
    </subcellularLocation>
</comment>
<evidence type="ECO:0000313" key="11">
    <source>
        <dbReference type="Proteomes" id="UP000019591"/>
    </source>
</evidence>
<dbReference type="GO" id="GO:0071973">
    <property type="term" value="P:bacterial-type flagellum-dependent cell motility"/>
    <property type="evidence" value="ECO:0007669"/>
    <property type="project" value="InterPro"/>
</dbReference>
<evidence type="ECO:0000256" key="2">
    <source>
        <dbReference type="ARBA" id="ARBA00009226"/>
    </source>
</evidence>
<dbReference type="PANTHER" id="PTHR43484:SF1">
    <property type="entry name" value="FLAGELLAR MOTOR SWITCH PROTEIN FLIN"/>
    <property type="match status" value="1"/>
</dbReference>
<dbReference type="GO" id="GO:0009425">
    <property type="term" value="C:bacterial-type flagellum basal body"/>
    <property type="evidence" value="ECO:0007669"/>
    <property type="project" value="InterPro"/>
</dbReference>
<evidence type="ECO:0000256" key="3">
    <source>
        <dbReference type="ARBA" id="ARBA00022475"/>
    </source>
</evidence>
<comment type="similarity">
    <text evidence="2">Belongs to the FliN/MopA/SpaO family.</text>
</comment>
<organism evidence="10 11">
    <name type="scientific">Peptoclostridium acidaminophilum DSM 3953</name>
    <dbReference type="NCBI Taxonomy" id="1286171"/>
    <lineage>
        <taxon>Bacteria</taxon>
        <taxon>Bacillati</taxon>
        <taxon>Bacillota</taxon>
        <taxon>Clostridia</taxon>
        <taxon>Peptostreptococcales</taxon>
        <taxon>Peptoclostridiaceae</taxon>
        <taxon>Peptoclostridium</taxon>
    </lineage>
</organism>
<dbReference type="InterPro" id="IPR012826">
    <property type="entry name" value="FliN"/>
</dbReference>
<keyword evidence="3" id="KW-1003">Cell membrane</keyword>
<dbReference type="GO" id="GO:0016787">
    <property type="term" value="F:hydrolase activity"/>
    <property type="evidence" value="ECO:0007669"/>
    <property type="project" value="UniProtKB-KW"/>
</dbReference>
<dbReference type="InterPro" id="IPR001172">
    <property type="entry name" value="FliN_T3SS_HrcQb"/>
</dbReference>
<dbReference type="InterPro" id="IPR001543">
    <property type="entry name" value="FliN-like_C"/>
</dbReference>
<dbReference type="NCBIfam" id="TIGR02480">
    <property type="entry name" value="fliN"/>
    <property type="match status" value="1"/>
</dbReference>
<evidence type="ECO:0000256" key="6">
    <source>
        <dbReference type="ARBA" id="ARBA00023136"/>
    </source>
</evidence>
<dbReference type="AlphaFoldDB" id="W8T722"/>
<feature type="domain" description="Flagellar motor switch protein FliN-like C-terminal" evidence="8">
    <location>
        <begin position="315"/>
        <end position="384"/>
    </location>
</feature>
<keyword evidence="10" id="KW-0282">Flagellum</keyword>
<dbReference type="STRING" id="1286171.EAL2_c13550"/>
<evidence type="ECO:0000259" key="8">
    <source>
        <dbReference type="Pfam" id="PF01052"/>
    </source>
</evidence>
<dbReference type="InterPro" id="IPR036429">
    <property type="entry name" value="SpoA-like_sf"/>
</dbReference>
<dbReference type="eggNOG" id="COG1776">
    <property type="taxonomic scope" value="Bacteria"/>
</dbReference>
<proteinExistence type="inferred from homology"/>
<dbReference type="GO" id="GO:0006935">
    <property type="term" value="P:chemotaxis"/>
    <property type="evidence" value="ECO:0007669"/>
    <property type="project" value="UniProtKB-KW"/>
</dbReference>
<dbReference type="InterPro" id="IPR007597">
    <property type="entry name" value="CheC"/>
</dbReference>
<dbReference type="InterPro" id="IPR028976">
    <property type="entry name" value="CheC-like_sf"/>
</dbReference>
<feature type="domain" description="CheC-like protein" evidence="9">
    <location>
        <begin position="34"/>
        <end position="68"/>
    </location>
</feature>
<feature type="domain" description="CheC-like protein" evidence="9">
    <location>
        <begin position="131"/>
        <end position="166"/>
    </location>
</feature>
<dbReference type="SUPFAM" id="SSF101801">
    <property type="entry name" value="Surface presentation of antigens (SPOA)"/>
    <property type="match status" value="1"/>
</dbReference>
<evidence type="ECO:0000256" key="1">
    <source>
        <dbReference type="ARBA" id="ARBA00004413"/>
    </source>
</evidence>
<sequence length="393" mass="43320">MMNDLLSQDEIDALLKGASADETPSGGLELDEYEKDAIGEIGNINMGNSATTLSTILGKRVSITTPSVDVISIDKMAEEQPVPYVIVRVGYKEGLNGMNMLILKEDDVKVIASLMMGGDGKSGLLEELNDIHLSAISEAMNQMVGSSSTSLSEMIGKRIDINPPEVFKVNLMDNSIEMSGIDKSCDYVRVLFKMTIEDLIDSNIMQLMPIDFARDLINNMLYGSESQESEDSSAFDEPQYNTLDGAHTASADSQRQSDRVEHEEQAHHAQSAAIGHKNTELRANENHININPAKFESFDEQDIYKTELPENIEIIKDVFLKVTVELGRTARSIDEILAFGPGTVIELEKLVGEPLDVLVNGKRIAKGEVVVIDENYGIRITDIIKPDKRLRSI</sequence>
<dbReference type="PRINTS" id="PR00956">
    <property type="entry name" value="FLGMOTORFLIN"/>
</dbReference>
<dbReference type="EMBL" id="CP007452">
    <property type="protein sequence ID" value="AHM56650.1"/>
    <property type="molecule type" value="Genomic_DNA"/>
</dbReference>
<dbReference type="PATRIC" id="fig|1286171.3.peg.1305"/>
<name>W8T722_PEPAC</name>
<feature type="region of interest" description="Disordered" evidence="7">
    <location>
        <begin position="227"/>
        <end position="278"/>
    </location>
</feature>
<dbReference type="HOGENOM" id="CLU_033893_0_0_9"/>
<dbReference type="NCBIfam" id="NF005995">
    <property type="entry name" value="PRK08119.1"/>
    <property type="match status" value="1"/>
</dbReference>
<accession>W8T722</accession>
<reference evidence="10 11" key="1">
    <citation type="journal article" date="2014" name="Genome Announc.">
        <title>Complete Genome Sequence of Amino Acid-Utilizing Eubacterium acidaminophilum al-2 (DSM 3953).</title>
        <authorList>
            <person name="Poehlein A."/>
            <person name="Andreesen J.R."/>
            <person name="Daniel R."/>
        </authorList>
    </citation>
    <scope>NUCLEOTIDE SEQUENCE [LARGE SCALE GENOMIC DNA]</scope>
    <source>
        <strain evidence="10 11">DSM 3953</strain>
    </source>
</reference>
<dbReference type="eggNOG" id="COG1886">
    <property type="taxonomic scope" value="Bacteria"/>
</dbReference>
<keyword evidence="5" id="KW-0283">Flagellar rotation</keyword>
<dbReference type="Gene3D" id="3.40.1550.10">
    <property type="entry name" value="CheC-like"/>
    <property type="match status" value="1"/>
</dbReference>
<keyword evidence="10" id="KW-0969">Cilium</keyword>
<keyword evidence="10" id="KW-0966">Cell projection</keyword>
<dbReference type="EC" id="3.-.-.-" evidence="10"/>
<protein>
    <submittedName>
        <fullName evidence="10">Flagellar motor switch phosphatase FliY</fullName>
        <ecNumber evidence="10">3.-.-.-</ecNumber>
    </submittedName>
</protein>
<evidence type="ECO:0000313" key="10">
    <source>
        <dbReference type="EMBL" id="AHM56650.1"/>
    </source>
</evidence>
<dbReference type="PANTHER" id="PTHR43484">
    <property type="match status" value="1"/>
</dbReference>
<evidence type="ECO:0000256" key="5">
    <source>
        <dbReference type="ARBA" id="ARBA00022779"/>
    </source>
</evidence>
<dbReference type="InterPro" id="IPR051469">
    <property type="entry name" value="FliN/MopA/SpaO"/>
</dbReference>
<dbReference type="KEGG" id="eac:EAL2_c13550"/>
<dbReference type="GO" id="GO:0005886">
    <property type="term" value="C:plasma membrane"/>
    <property type="evidence" value="ECO:0007669"/>
    <property type="project" value="UniProtKB-SubCell"/>
</dbReference>
<keyword evidence="10" id="KW-0378">Hydrolase</keyword>
<gene>
    <name evidence="10" type="primary">fliY2</name>
    <name evidence="10" type="ORF">EAL2_c13550</name>
</gene>
<dbReference type="CDD" id="cd17907">
    <property type="entry name" value="FliY_FliN-Y"/>
    <property type="match status" value="1"/>
</dbReference>
<evidence type="ECO:0000256" key="7">
    <source>
        <dbReference type="SAM" id="MobiDB-lite"/>
    </source>
</evidence>
<dbReference type="Pfam" id="PF01052">
    <property type="entry name" value="FliMN_C"/>
    <property type="match status" value="1"/>
</dbReference>
<dbReference type="SUPFAM" id="SSF103039">
    <property type="entry name" value="CheC-like"/>
    <property type="match status" value="1"/>
</dbReference>
<dbReference type="Proteomes" id="UP000019591">
    <property type="component" value="Chromosome"/>
</dbReference>
<dbReference type="Gene3D" id="2.30.330.10">
    <property type="entry name" value="SpoA-like"/>
    <property type="match status" value="1"/>
</dbReference>
<dbReference type="GO" id="GO:0003774">
    <property type="term" value="F:cytoskeletal motor activity"/>
    <property type="evidence" value="ECO:0007669"/>
    <property type="project" value="InterPro"/>
</dbReference>
<evidence type="ECO:0000256" key="4">
    <source>
        <dbReference type="ARBA" id="ARBA00022500"/>
    </source>
</evidence>
<dbReference type="Pfam" id="PF04509">
    <property type="entry name" value="CheC"/>
    <property type="match status" value="2"/>
</dbReference>
<keyword evidence="4" id="KW-0145">Chemotaxis</keyword>
<keyword evidence="6" id="KW-0472">Membrane</keyword>
<feature type="compositionally biased region" description="Basic and acidic residues" evidence="7">
    <location>
        <begin position="255"/>
        <end position="267"/>
    </location>
</feature>